<dbReference type="EMBL" id="SNWI01000005">
    <property type="protein sequence ID" value="TDO01405.1"/>
    <property type="molecule type" value="Genomic_DNA"/>
</dbReference>
<protein>
    <submittedName>
        <fullName evidence="1">Uncharacterized protein</fullName>
    </submittedName>
</protein>
<evidence type="ECO:0000313" key="2">
    <source>
        <dbReference type="Proteomes" id="UP000294848"/>
    </source>
</evidence>
<evidence type="ECO:0000313" key="1">
    <source>
        <dbReference type="EMBL" id="TDO01405.1"/>
    </source>
</evidence>
<accession>A0A4R6H2A5</accession>
<dbReference type="AlphaFoldDB" id="A0A4R6H2A5"/>
<comment type="caution">
    <text evidence="1">The sequence shown here is derived from an EMBL/GenBank/DDBJ whole genome shotgun (WGS) entry which is preliminary data.</text>
</comment>
<name>A0A4R6H2A5_9BACT</name>
<sequence>MHTTPLKTNNFNEMKYIICFMLVWVLVPKPEAFSGGFINYFHIHELVKETRAENTRQKSIKTKQTVVGANEENNKKQLGYFQDKYRTVKSRLNSLGIIIDAATFLSEVIPLLNSIKETQGKIVQLVTDNPEFALIAANGEKAFIDKAESVVRLYTGLSVSVGELNKMEIADRKMLLDFSLAELRNLDGQAFLLLASLRQMSMTKVNPLSFTWVNQDKQIIEEILTNAKSL</sequence>
<gene>
    <name evidence="1" type="ORF">DET52_105264</name>
</gene>
<organism evidence="1 2">
    <name type="scientific">Sunxiuqinia elliptica</name>
    <dbReference type="NCBI Taxonomy" id="655355"/>
    <lineage>
        <taxon>Bacteria</taxon>
        <taxon>Pseudomonadati</taxon>
        <taxon>Bacteroidota</taxon>
        <taxon>Bacteroidia</taxon>
        <taxon>Marinilabiliales</taxon>
        <taxon>Prolixibacteraceae</taxon>
        <taxon>Sunxiuqinia</taxon>
    </lineage>
</organism>
<proteinExistence type="predicted"/>
<dbReference type="Proteomes" id="UP000294848">
    <property type="component" value="Unassembled WGS sequence"/>
</dbReference>
<reference evidence="1 2" key="1">
    <citation type="submission" date="2019-03" db="EMBL/GenBank/DDBJ databases">
        <title>Freshwater and sediment microbial communities from various areas in North America, analyzing microbe dynamics in response to fracking.</title>
        <authorList>
            <person name="Lamendella R."/>
        </authorList>
    </citation>
    <scope>NUCLEOTIDE SEQUENCE [LARGE SCALE GENOMIC DNA]</scope>
    <source>
        <strain evidence="1 2">114D</strain>
    </source>
</reference>